<proteinExistence type="predicted"/>
<accession>A0A316YV16</accession>
<dbReference type="RefSeq" id="XP_025380608.1">
    <property type="nucleotide sequence ID" value="XM_025520493.1"/>
</dbReference>
<dbReference type="Proteomes" id="UP000245768">
    <property type="component" value="Unassembled WGS sequence"/>
</dbReference>
<dbReference type="PANTHER" id="PTHR28246:SF1">
    <property type="entry name" value="G1-SPECIFIC TRANSCRIPTIONAL REPRESSOR WHI5-RELATED"/>
    <property type="match status" value="1"/>
</dbReference>
<organism evidence="2 3">
    <name type="scientific">Acaromyces ingoldii</name>
    <dbReference type="NCBI Taxonomy" id="215250"/>
    <lineage>
        <taxon>Eukaryota</taxon>
        <taxon>Fungi</taxon>
        <taxon>Dikarya</taxon>
        <taxon>Basidiomycota</taxon>
        <taxon>Ustilaginomycotina</taxon>
        <taxon>Exobasidiomycetes</taxon>
        <taxon>Exobasidiales</taxon>
        <taxon>Cryptobasidiaceae</taxon>
        <taxon>Acaromyces</taxon>
    </lineage>
</organism>
<feature type="compositionally biased region" description="Low complexity" evidence="1">
    <location>
        <begin position="67"/>
        <end position="79"/>
    </location>
</feature>
<dbReference type="GeneID" id="37042409"/>
<evidence type="ECO:0000313" key="3">
    <source>
        <dbReference type="Proteomes" id="UP000245768"/>
    </source>
</evidence>
<dbReference type="STRING" id="215250.A0A316YV16"/>
<dbReference type="GO" id="GO:0005737">
    <property type="term" value="C:cytoplasm"/>
    <property type="evidence" value="ECO:0007669"/>
    <property type="project" value="TreeGrafter"/>
</dbReference>
<dbReference type="EMBL" id="KZ819634">
    <property type="protein sequence ID" value="PWN93410.1"/>
    <property type="molecule type" value="Genomic_DNA"/>
</dbReference>
<sequence>MKCEKPQSSLNSRLYQLSKQLATRLQYGMFKVEHGWSNQTHSEVENLYYRHKRSISSGPSPAPARKLSAPGSSSTAAAPPKTPLAPNRPSFSAGGPAGAGAGSLGAVISTASMAKKPAEPVAADVFGGLMTPPASNGALPSSRHNDYRAANKMSPVESSANAPRINGSSTYDDFWSKIGSSAVGSGSGRLNKE</sequence>
<evidence type="ECO:0000313" key="2">
    <source>
        <dbReference type="EMBL" id="PWN93410.1"/>
    </source>
</evidence>
<protein>
    <submittedName>
        <fullName evidence="2">Uncharacterized protein</fullName>
    </submittedName>
</protein>
<name>A0A316YV16_9BASI</name>
<dbReference type="PANTHER" id="PTHR28246">
    <property type="entry name" value="G1-SPECIFIC TRANSCRIPTIONAL REPRESSOR WHI5-RELATED"/>
    <property type="match status" value="1"/>
</dbReference>
<dbReference type="InterPro" id="IPR039198">
    <property type="entry name" value="Srl3/Whi5"/>
</dbReference>
<feature type="compositionally biased region" description="Polar residues" evidence="1">
    <location>
        <begin position="156"/>
        <end position="171"/>
    </location>
</feature>
<keyword evidence="3" id="KW-1185">Reference proteome</keyword>
<dbReference type="GO" id="GO:0033309">
    <property type="term" value="C:SBF transcription complex"/>
    <property type="evidence" value="ECO:0007669"/>
    <property type="project" value="TreeGrafter"/>
</dbReference>
<dbReference type="AlphaFoldDB" id="A0A316YV16"/>
<dbReference type="GO" id="GO:0000082">
    <property type="term" value="P:G1/S transition of mitotic cell cycle"/>
    <property type="evidence" value="ECO:0007669"/>
    <property type="project" value="InterPro"/>
</dbReference>
<dbReference type="InParanoid" id="A0A316YV16"/>
<feature type="region of interest" description="Disordered" evidence="1">
    <location>
        <begin position="151"/>
        <end position="174"/>
    </location>
</feature>
<feature type="region of interest" description="Disordered" evidence="1">
    <location>
        <begin position="53"/>
        <end position="102"/>
    </location>
</feature>
<reference evidence="2 3" key="1">
    <citation type="journal article" date="2018" name="Mol. Biol. Evol.">
        <title>Broad Genomic Sampling Reveals a Smut Pathogenic Ancestry of the Fungal Clade Ustilaginomycotina.</title>
        <authorList>
            <person name="Kijpornyongpan T."/>
            <person name="Mondo S.J."/>
            <person name="Barry K."/>
            <person name="Sandor L."/>
            <person name="Lee J."/>
            <person name="Lipzen A."/>
            <person name="Pangilinan J."/>
            <person name="LaButti K."/>
            <person name="Hainaut M."/>
            <person name="Henrissat B."/>
            <person name="Grigoriev I.V."/>
            <person name="Spatafora J.W."/>
            <person name="Aime M.C."/>
        </authorList>
    </citation>
    <scope>NUCLEOTIDE SEQUENCE [LARGE SCALE GENOMIC DNA]</scope>
    <source>
        <strain evidence="2 3">MCA 4198</strain>
    </source>
</reference>
<dbReference type="OrthoDB" id="2359117at2759"/>
<dbReference type="GO" id="GO:0003712">
    <property type="term" value="F:transcription coregulator activity"/>
    <property type="evidence" value="ECO:0007669"/>
    <property type="project" value="TreeGrafter"/>
</dbReference>
<gene>
    <name evidence="2" type="ORF">FA10DRAFT_264061</name>
</gene>
<evidence type="ECO:0000256" key="1">
    <source>
        <dbReference type="SAM" id="MobiDB-lite"/>
    </source>
</evidence>